<feature type="region of interest" description="Disordered" evidence="1">
    <location>
        <begin position="48"/>
        <end position="72"/>
    </location>
</feature>
<dbReference type="Proteomes" id="UP000824890">
    <property type="component" value="Unassembled WGS sequence"/>
</dbReference>
<name>A0ABQ7XIS6_BRANA</name>
<feature type="compositionally biased region" description="Polar residues" evidence="1">
    <location>
        <begin position="57"/>
        <end position="72"/>
    </location>
</feature>
<evidence type="ECO:0000313" key="2">
    <source>
        <dbReference type="EMBL" id="KAH0855863.1"/>
    </source>
</evidence>
<organism evidence="2 3">
    <name type="scientific">Brassica napus</name>
    <name type="common">Rape</name>
    <dbReference type="NCBI Taxonomy" id="3708"/>
    <lineage>
        <taxon>Eukaryota</taxon>
        <taxon>Viridiplantae</taxon>
        <taxon>Streptophyta</taxon>
        <taxon>Embryophyta</taxon>
        <taxon>Tracheophyta</taxon>
        <taxon>Spermatophyta</taxon>
        <taxon>Magnoliopsida</taxon>
        <taxon>eudicotyledons</taxon>
        <taxon>Gunneridae</taxon>
        <taxon>Pentapetalae</taxon>
        <taxon>rosids</taxon>
        <taxon>malvids</taxon>
        <taxon>Brassicales</taxon>
        <taxon>Brassicaceae</taxon>
        <taxon>Brassiceae</taxon>
        <taxon>Brassica</taxon>
    </lineage>
</organism>
<feature type="non-terminal residue" evidence="2">
    <location>
        <position position="1"/>
    </location>
</feature>
<reference evidence="2 3" key="1">
    <citation type="submission" date="2021-05" db="EMBL/GenBank/DDBJ databases">
        <title>Genome Assembly of Synthetic Allotetraploid Brassica napus Reveals Homoeologous Exchanges between Subgenomes.</title>
        <authorList>
            <person name="Davis J.T."/>
        </authorList>
    </citation>
    <scope>NUCLEOTIDE SEQUENCE [LARGE SCALE GENOMIC DNA]</scope>
    <source>
        <strain evidence="3">cv. Da-Ae</strain>
        <tissue evidence="2">Seedling</tissue>
    </source>
</reference>
<evidence type="ECO:0000313" key="3">
    <source>
        <dbReference type="Proteomes" id="UP000824890"/>
    </source>
</evidence>
<keyword evidence="3" id="KW-1185">Reference proteome</keyword>
<comment type="caution">
    <text evidence="2">The sequence shown here is derived from an EMBL/GenBank/DDBJ whole genome shotgun (WGS) entry which is preliminary data.</text>
</comment>
<sequence>SGDSTKLLGHDELTQEEENIAKKMILVGILIRSSINEKKSLDALKAPPKPLLHMPMQQNIAGSSQPSGESSF</sequence>
<gene>
    <name evidence="2" type="ORF">HID58_084124</name>
</gene>
<protein>
    <submittedName>
        <fullName evidence="2">Uncharacterized protein</fullName>
    </submittedName>
</protein>
<evidence type="ECO:0000256" key="1">
    <source>
        <dbReference type="SAM" id="MobiDB-lite"/>
    </source>
</evidence>
<proteinExistence type="predicted"/>
<dbReference type="EMBL" id="JAGKQM010000019">
    <property type="protein sequence ID" value="KAH0855863.1"/>
    <property type="molecule type" value="Genomic_DNA"/>
</dbReference>
<accession>A0ABQ7XIS6</accession>